<dbReference type="RefSeq" id="WP_012109257.1">
    <property type="nucleotide sequence ID" value="NC_009714.1"/>
</dbReference>
<dbReference type="HOGENOM" id="CLU_2407738_0_0_7"/>
<organism evidence="1 2">
    <name type="scientific">Campylobacter hominis (strain ATCC BAA-381 / DSM 21671 / CCUG 45161 / LMG 19568 / NCTC 13146 / CH001A)</name>
    <dbReference type="NCBI Taxonomy" id="360107"/>
    <lineage>
        <taxon>Bacteria</taxon>
        <taxon>Pseudomonadati</taxon>
        <taxon>Campylobacterota</taxon>
        <taxon>Epsilonproteobacteria</taxon>
        <taxon>Campylobacterales</taxon>
        <taxon>Campylobacteraceae</taxon>
        <taxon>Campylobacter</taxon>
    </lineage>
</organism>
<reference evidence="2" key="1">
    <citation type="submission" date="2007-07" db="EMBL/GenBank/DDBJ databases">
        <title>Complete genome sequence of Campylobacter hominis ATCC BAA-381, a commensal isolated from the human gastrointestinal tract.</title>
        <authorList>
            <person name="Fouts D.E."/>
            <person name="Mongodin E.F."/>
            <person name="Puiu D."/>
            <person name="Sebastian Y."/>
            <person name="Miller W.G."/>
            <person name="Mandrell R.E."/>
            <person name="Nelson K.E."/>
        </authorList>
    </citation>
    <scope>NUCLEOTIDE SEQUENCE [LARGE SCALE GENOMIC DNA]</scope>
    <source>
        <strain evidence="2">ATCC BAA-381 / LMG 19568 / NCTC 13146 / CH001A</strain>
    </source>
</reference>
<dbReference type="AlphaFoldDB" id="A7I363"/>
<accession>A7I363</accession>
<gene>
    <name evidence="1" type="ordered locus">CHAB381_1405</name>
</gene>
<dbReference type="KEGG" id="cha:CHAB381_1405"/>
<protein>
    <submittedName>
        <fullName evidence="1">Uncharacterized protein</fullName>
    </submittedName>
</protein>
<dbReference type="OrthoDB" id="9874256at2"/>
<evidence type="ECO:0000313" key="1">
    <source>
        <dbReference type="EMBL" id="ABS51482.1"/>
    </source>
</evidence>
<proteinExistence type="predicted"/>
<evidence type="ECO:0000313" key="2">
    <source>
        <dbReference type="Proteomes" id="UP000002407"/>
    </source>
</evidence>
<sequence length="92" mass="10765">MNFIGEYCSAKDLCFALNLDNRFLRLGNKERYNLELVKVSGVIFVKLPDWVRELLEDGYQGFVIRDKDDLKELSINKIYQIEADEMDGLIDE</sequence>
<dbReference type="Proteomes" id="UP000002407">
    <property type="component" value="Chromosome"/>
</dbReference>
<name>A7I363_CAMHC</name>
<keyword evidence="2" id="KW-1185">Reference proteome</keyword>
<dbReference type="EMBL" id="CP000776">
    <property type="protein sequence ID" value="ABS51482.1"/>
    <property type="molecule type" value="Genomic_DNA"/>
</dbReference>